<dbReference type="EMBL" id="JABANM010005507">
    <property type="protein sequence ID" value="KAF4747499.1"/>
    <property type="molecule type" value="Genomic_DNA"/>
</dbReference>
<feature type="compositionally biased region" description="Polar residues" evidence="1">
    <location>
        <begin position="73"/>
        <end position="82"/>
    </location>
</feature>
<organism evidence="2 3">
    <name type="scientific">Perkinsus olseni</name>
    <name type="common">Perkinsus atlanticus</name>
    <dbReference type="NCBI Taxonomy" id="32597"/>
    <lineage>
        <taxon>Eukaryota</taxon>
        <taxon>Sar</taxon>
        <taxon>Alveolata</taxon>
        <taxon>Perkinsozoa</taxon>
        <taxon>Perkinsea</taxon>
        <taxon>Perkinsida</taxon>
        <taxon>Perkinsidae</taxon>
        <taxon>Perkinsus</taxon>
    </lineage>
</organism>
<protein>
    <submittedName>
        <fullName evidence="2">Uncharacterized protein</fullName>
    </submittedName>
</protein>
<evidence type="ECO:0000256" key="1">
    <source>
        <dbReference type="SAM" id="MobiDB-lite"/>
    </source>
</evidence>
<evidence type="ECO:0000313" key="2">
    <source>
        <dbReference type="EMBL" id="KAF4747499.1"/>
    </source>
</evidence>
<proteinExistence type="predicted"/>
<gene>
    <name evidence="2" type="ORF">FOZ62_021837</name>
</gene>
<comment type="caution">
    <text evidence="2">The sequence shown here is derived from an EMBL/GenBank/DDBJ whole genome shotgun (WGS) entry which is preliminary data.</text>
</comment>
<dbReference type="Proteomes" id="UP000574390">
    <property type="component" value="Unassembled WGS sequence"/>
</dbReference>
<feature type="non-terminal residue" evidence="2">
    <location>
        <position position="117"/>
    </location>
</feature>
<accession>A0A7J6TQ73</accession>
<evidence type="ECO:0000313" key="3">
    <source>
        <dbReference type="Proteomes" id="UP000574390"/>
    </source>
</evidence>
<feature type="non-terminal residue" evidence="2">
    <location>
        <position position="1"/>
    </location>
</feature>
<name>A0A7J6TQ73_PEROL</name>
<sequence>ERAMLDPIYLQQERRALYYQIPVGGSTPLAQGPGSDENSRNVAELLEYLQAFRRDIDTKKPGHGKVVDVPNALTKSSHTTPSQQQQQQQQQLEPSEAVGVNHMLAARGSCRAFAEQG</sequence>
<feature type="region of interest" description="Disordered" evidence="1">
    <location>
        <begin position="58"/>
        <end position="95"/>
    </location>
</feature>
<dbReference type="AlphaFoldDB" id="A0A7J6TQ73"/>
<reference evidence="2 3" key="1">
    <citation type="submission" date="2020-04" db="EMBL/GenBank/DDBJ databases">
        <title>Perkinsus olseni comparative genomics.</title>
        <authorList>
            <person name="Bogema D.R."/>
        </authorList>
    </citation>
    <scope>NUCLEOTIDE SEQUENCE [LARGE SCALE GENOMIC DNA]</scope>
    <source>
        <strain evidence="2">ATCC PRA-205</strain>
    </source>
</reference>